<dbReference type="GO" id="GO:0035805">
    <property type="term" value="C:egg coat"/>
    <property type="evidence" value="ECO:0000318"/>
    <property type="project" value="GO_Central"/>
</dbReference>
<keyword evidence="22" id="KW-1185">Reference proteome</keyword>
<keyword evidence="5" id="KW-0165">Cleavage on pair of basic residues</keyword>
<dbReference type="InterPro" id="IPR000519">
    <property type="entry name" value="P_trefoil_dom"/>
</dbReference>
<reference evidence="21 22" key="2">
    <citation type="journal article" date="2013" name="Nature">
        <title>The zebrafish reference genome sequence and its relationship to the human genome.</title>
        <authorList>
            <consortium name="Genome Reference Consortium Zebrafish"/>
            <person name="Howe K."/>
            <person name="Clark M.D."/>
            <person name="Torroja C.F."/>
            <person name="Torrance J."/>
            <person name="Berthelot C."/>
            <person name="Muffato M."/>
            <person name="Collins J.E."/>
            <person name="Humphray S."/>
            <person name="McLaren K."/>
            <person name="Matthews L."/>
            <person name="McLaren S."/>
            <person name="Sealy I."/>
            <person name="Caccamo M."/>
            <person name="Churcher C."/>
            <person name="Scott C."/>
            <person name="Barrett J.C."/>
            <person name="Koch R."/>
            <person name="Rauch G.J."/>
            <person name="White S."/>
            <person name="Chow W."/>
            <person name="Kilian B."/>
            <person name="Quintais L.T."/>
            <person name="Guerra-Assuncao J.A."/>
            <person name="Zhou Y."/>
            <person name="Gu Y."/>
            <person name="Yen J."/>
            <person name="Vogel J.H."/>
            <person name="Eyre T."/>
            <person name="Redmond S."/>
            <person name="Banerjee R."/>
            <person name="Chi J."/>
            <person name="Fu B."/>
            <person name="Langley E."/>
            <person name="Maguire S.F."/>
            <person name="Laird G.K."/>
            <person name="Lloyd D."/>
            <person name="Kenyon E."/>
            <person name="Donaldson S."/>
            <person name="Sehra H."/>
            <person name="Almeida-King J."/>
            <person name="Loveland J."/>
            <person name="Trevanion S."/>
            <person name="Jones M."/>
            <person name="Quail M."/>
            <person name="Willey D."/>
            <person name="Hunt A."/>
            <person name="Burton J."/>
            <person name="Sims S."/>
            <person name="McLay K."/>
            <person name="Plumb B."/>
            <person name="Davis J."/>
            <person name="Clee C."/>
            <person name="Oliver K."/>
            <person name="Clark R."/>
            <person name="Riddle C."/>
            <person name="Elliot D."/>
            <person name="Eliott D."/>
            <person name="Threadgold G."/>
            <person name="Harden G."/>
            <person name="Ware D."/>
            <person name="Begum S."/>
            <person name="Mortimore B."/>
            <person name="Mortimer B."/>
            <person name="Kerry G."/>
            <person name="Heath P."/>
            <person name="Phillimore B."/>
            <person name="Tracey A."/>
            <person name="Corby N."/>
            <person name="Dunn M."/>
            <person name="Johnson C."/>
            <person name="Wood J."/>
            <person name="Clark S."/>
            <person name="Pelan S."/>
            <person name="Griffiths G."/>
            <person name="Smith M."/>
            <person name="Glithero R."/>
            <person name="Howden P."/>
            <person name="Barker N."/>
            <person name="Lloyd C."/>
            <person name="Stevens C."/>
            <person name="Harley J."/>
            <person name="Holt K."/>
            <person name="Panagiotidis G."/>
            <person name="Lovell J."/>
            <person name="Beasley H."/>
            <person name="Henderson C."/>
            <person name="Gordon D."/>
            <person name="Auger K."/>
            <person name="Wright D."/>
            <person name="Collins J."/>
            <person name="Raisen C."/>
            <person name="Dyer L."/>
            <person name="Leung K."/>
            <person name="Robertson L."/>
            <person name="Ambridge K."/>
            <person name="Leongamornlert D."/>
            <person name="McGuire S."/>
            <person name="Gilderthorp R."/>
            <person name="Griffiths C."/>
            <person name="Manthravadi D."/>
            <person name="Nichol S."/>
            <person name="Barker G."/>
            <person name="Whitehead S."/>
            <person name="Kay M."/>
            <person name="Brown J."/>
            <person name="Murnane C."/>
            <person name="Gray E."/>
            <person name="Humphries M."/>
            <person name="Sycamore N."/>
            <person name="Barker D."/>
            <person name="Saunders D."/>
            <person name="Wallis J."/>
            <person name="Babbage A."/>
            <person name="Hammond S."/>
            <person name="Mashreghi-Mohammadi M."/>
            <person name="Barr L."/>
            <person name="Martin S."/>
            <person name="Wray P."/>
            <person name="Ellington A."/>
            <person name="Matthews N."/>
            <person name="Ellwood M."/>
            <person name="Woodmansey R."/>
            <person name="Clark G."/>
            <person name="Cooper J."/>
            <person name="Cooper J."/>
            <person name="Tromans A."/>
            <person name="Grafham D."/>
            <person name="Skuce C."/>
            <person name="Pandian R."/>
            <person name="Andrews R."/>
            <person name="Harrison E."/>
            <person name="Kimberley A."/>
            <person name="Garnett J."/>
            <person name="Fosker N."/>
            <person name="Hall R."/>
            <person name="Garner P."/>
            <person name="Kelly D."/>
            <person name="Bird C."/>
            <person name="Palmer S."/>
            <person name="Gehring I."/>
            <person name="Berger A."/>
            <person name="Dooley C.M."/>
            <person name="Ersan-Urun Z."/>
            <person name="Eser C."/>
            <person name="Geiger H."/>
            <person name="Geisler M."/>
            <person name="Karotki L."/>
            <person name="Kirn A."/>
            <person name="Konantz J."/>
            <person name="Konantz M."/>
            <person name="Oberlander M."/>
            <person name="Rudolph-Geiger S."/>
            <person name="Teucke M."/>
            <person name="Lanz C."/>
            <person name="Raddatz G."/>
            <person name="Osoegawa K."/>
            <person name="Zhu B."/>
            <person name="Rapp A."/>
            <person name="Widaa S."/>
            <person name="Langford C."/>
            <person name="Yang F."/>
            <person name="Schuster S.C."/>
            <person name="Carter N.P."/>
            <person name="Harrow J."/>
            <person name="Ning Z."/>
            <person name="Herrero J."/>
            <person name="Searle S.M."/>
            <person name="Enright A."/>
            <person name="Geisler R."/>
            <person name="Plasterk R.H."/>
            <person name="Lee C."/>
            <person name="Westerfield M."/>
            <person name="de Jong P.J."/>
            <person name="Zon L.I."/>
            <person name="Postlethwait J.H."/>
            <person name="Nusslein-Volhard C."/>
            <person name="Hubbard T.J."/>
            <person name="Roest Crollius H."/>
            <person name="Rogers J."/>
            <person name="Stemple D.L."/>
        </authorList>
    </citation>
    <scope>NUCLEOTIDE SEQUENCE [LARGE SCALE GENOMIC DNA]</scope>
    <source>
        <strain evidence="21">Tuebingen</strain>
    </source>
</reference>
<feature type="domain" description="ZP" evidence="19">
    <location>
        <begin position="124"/>
        <end position="407"/>
    </location>
</feature>
<dbReference type="eggNOG" id="ENOG502QU54">
    <property type="taxonomic scope" value="Eukaryota"/>
</dbReference>
<dbReference type="CDD" id="cd00111">
    <property type="entry name" value="Trefoil"/>
    <property type="match status" value="1"/>
</dbReference>
<dbReference type="PROSITE" id="PS51034">
    <property type="entry name" value="ZP_2"/>
    <property type="match status" value="1"/>
</dbReference>
<accession>F1QNI8</accession>
<dbReference type="HOGENOM" id="CLU_026010_2_0_1"/>
<keyword evidence="7" id="KW-1133">Transmembrane helix</keyword>
<dbReference type="GO" id="GO:0032190">
    <property type="term" value="F:acrosin binding"/>
    <property type="evidence" value="ECO:0000318"/>
    <property type="project" value="GO_Central"/>
</dbReference>
<dbReference type="InterPro" id="IPR055356">
    <property type="entry name" value="ZP-N"/>
</dbReference>
<dbReference type="Ensembl" id="ENSDART00000056089.6">
    <property type="protein sequence ID" value="ENSDARP00000056088.5"/>
    <property type="gene ID" value="ENSDARG00000089966.3"/>
</dbReference>
<dbReference type="PANTHER" id="PTHR23343">
    <property type="entry name" value="ZONA PELLUCIDA SPERM-BINDING PROTEIN"/>
    <property type="match status" value="1"/>
</dbReference>
<dbReference type="PROSITE" id="PS51448">
    <property type="entry name" value="P_TREFOIL_2"/>
    <property type="match status" value="1"/>
</dbReference>
<dbReference type="AlphaFoldDB" id="F1QNI8"/>
<evidence type="ECO:0000256" key="13">
    <source>
        <dbReference type="ARBA" id="ARBA00037545"/>
    </source>
</evidence>
<evidence type="ECO:0000256" key="10">
    <source>
        <dbReference type="ARBA" id="ARBA00023180"/>
    </source>
</evidence>
<dbReference type="SUPFAM" id="SSF57492">
    <property type="entry name" value="Trefoil"/>
    <property type="match status" value="1"/>
</dbReference>
<dbReference type="GO" id="GO:0007339">
    <property type="term" value="P:binding of sperm to zona pellucida"/>
    <property type="evidence" value="ECO:0000318"/>
    <property type="project" value="GO_Central"/>
</dbReference>
<dbReference type="PROSITE" id="PS00682">
    <property type="entry name" value="ZP_1"/>
    <property type="match status" value="1"/>
</dbReference>
<dbReference type="OMA" id="LNCPDQT"/>
<feature type="domain" description="P-type" evidence="20">
    <location>
        <begin position="81"/>
        <end position="119"/>
    </location>
</feature>
<evidence type="ECO:0000313" key="23">
    <source>
        <dbReference type="RefSeq" id="XP_002665864.2"/>
    </source>
</evidence>
<evidence type="ECO:0000313" key="24">
    <source>
        <dbReference type="ZFIN" id="ZDB-GENE-120214-22"/>
    </source>
</evidence>
<evidence type="ECO:0000256" key="5">
    <source>
        <dbReference type="ARBA" id="ARBA00022685"/>
    </source>
</evidence>
<reference evidence="21" key="1">
    <citation type="submission" date="2011-07" db="UniProtKB">
        <authorList>
            <consortium name="Ensembl"/>
        </authorList>
    </citation>
    <scope>IDENTIFICATION</scope>
    <source>
        <strain evidence="21">Tuebingen</strain>
    </source>
</reference>
<dbReference type="GO" id="GO:0035804">
    <property type="term" value="F:structural constituent of egg coat"/>
    <property type="evidence" value="ECO:0000318"/>
    <property type="project" value="GO_Central"/>
</dbReference>
<evidence type="ECO:0000256" key="8">
    <source>
        <dbReference type="ARBA" id="ARBA00023136"/>
    </source>
</evidence>
<dbReference type="SMR" id="F1QNI8"/>
<evidence type="ECO:0000256" key="11">
    <source>
        <dbReference type="ARBA" id="ARBA00023279"/>
    </source>
</evidence>
<comment type="caution">
    <text evidence="17">Lacks conserved residue(s) required for the propagation of feature annotation.</text>
</comment>
<dbReference type="GeneTree" id="ENSGT00940000163253"/>
<dbReference type="GO" id="GO:0005886">
    <property type="term" value="C:plasma membrane"/>
    <property type="evidence" value="ECO:0007669"/>
    <property type="project" value="UniProtKB-SubCell"/>
</dbReference>
<accession>A0A8M1RE95</accession>
<keyword evidence="4" id="KW-0272">Extracellular matrix</keyword>
<feature type="disulfide bond" evidence="17">
    <location>
        <begin position="83"/>
        <end position="109"/>
    </location>
</feature>
<dbReference type="EMBL" id="CU914156">
    <property type="status" value="NOT_ANNOTATED_CDS"/>
    <property type="molecule type" value="Genomic_DNA"/>
</dbReference>
<keyword evidence="2" id="KW-1003">Cell membrane</keyword>
<evidence type="ECO:0000256" key="2">
    <source>
        <dbReference type="ARBA" id="ARBA00022475"/>
    </source>
</evidence>
<dbReference type="ExpressionAtlas" id="F1QNI8">
    <property type="expression patterns" value="baseline and differential"/>
</dbReference>
<evidence type="ECO:0000256" key="12">
    <source>
        <dbReference type="ARBA" id="ARBA00024183"/>
    </source>
</evidence>
<dbReference type="Pfam" id="PF00100">
    <property type="entry name" value="Zona_pellucida"/>
    <property type="match status" value="1"/>
</dbReference>
<evidence type="ECO:0000259" key="20">
    <source>
        <dbReference type="PROSITE" id="PS51448"/>
    </source>
</evidence>
<dbReference type="PaxDb" id="7955-ENSDARP00000056088"/>
<dbReference type="PANTHER" id="PTHR23343:SF31">
    <property type="entry name" value="ZONA PELLUCIDA SPERM-BINDING PROTEIN 4"/>
    <property type="match status" value="1"/>
</dbReference>
<evidence type="ECO:0000256" key="7">
    <source>
        <dbReference type="ARBA" id="ARBA00022989"/>
    </source>
</evidence>
<keyword evidence="3" id="KW-0964">Secreted</keyword>
<dbReference type="ZFIN" id="ZDB-GENE-120214-22">
    <property type="gene designation" value="si:zfos-1505d6.3"/>
</dbReference>
<dbReference type="SMART" id="SM00241">
    <property type="entry name" value="ZP"/>
    <property type="match status" value="1"/>
</dbReference>
<dbReference type="OrthoDB" id="8919081at2759"/>
<proteinExistence type="predicted"/>
<feature type="disulfide bond" evidence="17">
    <location>
        <begin position="93"/>
        <end position="108"/>
    </location>
</feature>
<dbReference type="InterPro" id="IPR042235">
    <property type="entry name" value="ZP-C_dom"/>
</dbReference>
<dbReference type="InterPro" id="IPR055355">
    <property type="entry name" value="ZP-C"/>
</dbReference>
<dbReference type="KEGG" id="dre:100333772"/>
<evidence type="ECO:0000256" key="14">
    <source>
        <dbReference type="ARBA" id="ARBA00040238"/>
    </source>
</evidence>
<dbReference type="RefSeq" id="XP_002665864.2">
    <property type="nucleotide sequence ID" value="XM_002665818.6"/>
</dbReference>
<keyword evidence="18" id="KW-0732">Signal</keyword>
<dbReference type="STRING" id="7955.ENSDARP00000056088"/>
<feature type="signal peptide" evidence="18">
    <location>
        <begin position="1"/>
        <end position="23"/>
    </location>
</feature>
<gene>
    <name evidence="21 23 24" type="primary">si:zfos-1505d6.3</name>
</gene>
<dbReference type="GO" id="GO:0060468">
    <property type="term" value="P:prevention of polyspermy"/>
    <property type="evidence" value="ECO:0000318"/>
    <property type="project" value="GO_Central"/>
</dbReference>
<keyword evidence="10" id="KW-0325">Glycoprotein</keyword>
<evidence type="ECO:0000313" key="22">
    <source>
        <dbReference type="Proteomes" id="UP000000437"/>
    </source>
</evidence>
<comment type="subcellular location">
    <subcellularLocation>
        <location evidence="1">Cell membrane</location>
        <topology evidence="1">Single-pass type I membrane protein</topology>
    </subcellularLocation>
    <subcellularLocation>
        <location evidence="12">Zona pellucida</location>
    </subcellularLocation>
</comment>
<evidence type="ECO:0000259" key="19">
    <source>
        <dbReference type="PROSITE" id="PS51034"/>
    </source>
</evidence>
<dbReference type="Gene3D" id="4.10.110.10">
    <property type="entry name" value="Spasmolytic Protein, domain 1"/>
    <property type="match status" value="1"/>
</dbReference>
<evidence type="ECO:0000313" key="21">
    <source>
        <dbReference type="Ensembl" id="ENSDARP00000056088"/>
    </source>
</evidence>
<evidence type="ECO:0000256" key="1">
    <source>
        <dbReference type="ARBA" id="ARBA00004251"/>
    </source>
</evidence>
<dbReference type="InterPro" id="IPR051148">
    <property type="entry name" value="Zona_Pellucida_Domain_gp"/>
</dbReference>
<dbReference type="Pfam" id="PF00088">
    <property type="entry name" value="Trefoil"/>
    <property type="match status" value="1"/>
</dbReference>
<evidence type="ECO:0000256" key="16">
    <source>
        <dbReference type="ARBA" id="ARBA00042573"/>
    </source>
</evidence>
<organism evidence="21">
    <name type="scientific">Danio rerio</name>
    <name type="common">Zebrafish</name>
    <name type="synonym">Brachydanio rerio</name>
    <dbReference type="NCBI Taxonomy" id="7955"/>
    <lineage>
        <taxon>Eukaryota</taxon>
        <taxon>Metazoa</taxon>
        <taxon>Chordata</taxon>
        <taxon>Craniata</taxon>
        <taxon>Vertebrata</taxon>
        <taxon>Euteleostomi</taxon>
        <taxon>Actinopterygii</taxon>
        <taxon>Neopterygii</taxon>
        <taxon>Teleostei</taxon>
        <taxon>Ostariophysi</taxon>
        <taxon>Cypriniformes</taxon>
        <taxon>Danionidae</taxon>
        <taxon>Danioninae</taxon>
        <taxon>Danio</taxon>
    </lineage>
</organism>
<dbReference type="Proteomes" id="UP000000437">
    <property type="component" value="Chromosome 20"/>
</dbReference>
<dbReference type="GeneID" id="100333772"/>
<keyword evidence="6" id="KW-0812">Transmembrane</keyword>
<evidence type="ECO:0000256" key="17">
    <source>
        <dbReference type="PROSITE-ProRule" id="PRU00779"/>
    </source>
</evidence>
<name>F1QNI8_DANRE</name>
<evidence type="ECO:0000256" key="6">
    <source>
        <dbReference type="ARBA" id="ARBA00022692"/>
    </source>
</evidence>
<reference evidence="23" key="3">
    <citation type="submission" date="2025-04" db="UniProtKB">
        <authorList>
            <consortium name="RefSeq"/>
        </authorList>
    </citation>
    <scope>IDENTIFICATION</scope>
    <source>
        <strain evidence="23">Tuebingen</strain>
    </source>
</reference>
<evidence type="ECO:0000256" key="4">
    <source>
        <dbReference type="ARBA" id="ARBA00022530"/>
    </source>
</evidence>
<evidence type="ECO:0000256" key="3">
    <source>
        <dbReference type="ARBA" id="ARBA00022525"/>
    </source>
</evidence>
<dbReference type="SMART" id="SM00018">
    <property type="entry name" value="PD"/>
    <property type="match status" value="1"/>
</dbReference>
<dbReference type="PhylomeDB" id="F1QNI8"/>
<evidence type="ECO:0000256" key="9">
    <source>
        <dbReference type="ARBA" id="ARBA00023157"/>
    </source>
</evidence>
<keyword evidence="11" id="KW-0278">Fertilization</keyword>
<protein>
    <recommendedName>
        <fullName evidence="14">Zona pellucida sperm-binding protein 4</fullName>
    </recommendedName>
    <alternativeName>
        <fullName evidence="16">Zona pellucida glycoprotein 4</fullName>
    </alternativeName>
    <alternativeName>
        <fullName evidence="15">Zona pellucida protein B</fullName>
    </alternativeName>
</protein>
<evidence type="ECO:0000256" key="15">
    <source>
        <dbReference type="ARBA" id="ARBA00042273"/>
    </source>
</evidence>
<dbReference type="AGR" id="ZFIN:ZDB-GENE-120214-22"/>
<dbReference type="InterPro" id="IPR017977">
    <property type="entry name" value="ZP_dom_CS"/>
</dbReference>
<dbReference type="Pfam" id="PF23344">
    <property type="entry name" value="ZP-N"/>
    <property type="match status" value="1"/>
</dbReference>
<dbReference type="Gene3D" id="2.60.40.4100">
    <property type="entry name" value="Zona pellucida, ZP-C domain"/>
    <property type="match status" value="1"/>
</dbReference>
<comment type="function">
    <text evidence="13">Component of the zona pellucida, an extracellular matrix surrounding oocytes which mediates sperm binding, induction of the acrosome reaction and prevents post-fertilization polyspermy. The zona pellucida is composed of 3 to 4 glycoproteins, ZP1, ZP2, ZP3, and ZP4. ZP4 may act as a sperm receptor.</text>
</comment>
<evidence type="ECO:0000256" key="18">
    <source>
        <dbReference type="SAM" id="SignalP"/>
    </source>
</evidence>
<sequence length="432" mass="47446">MATSWSLLQFLGLCAWFGTFCSASPHWKHERHPHHPHRPHHPHGLTVQQSDYLIKEIVQPQVSQPLPVRVEEVVVKAGPVDKCSVADLGQIQCGPPGISGPDCEAINCCFNGQQCYYGNAVTVQCIRDGQFVVVVARDVTVPRLSLDTVSLLGGNDPPCSPVASNPYFAVYQFPVSACGTNVIEERGHVVYENRMVSSYEVAMGPLGSITRDSQFEVLFQCRYSNTAVEALVVEVNAIRAPPPVAALGPLRVELRLANGQCVTKGCAEGDEAYTSYYNEADYPVTKVLREPVYVDVHILERTDPNIVLMLGNCWATSTPDPLSVPRWDLLVNGCPNQDDRYLTTLVPVTASSGVHFPNHHKRFIVKMFTFVDPQSLSPVQQTVFIHCNTAVCYPSATQSCEQSCARKRRDIPDLQISDDTAVVSSGQVTVVP</sequence>
<dbReference type="Gene3D" id="2.60.40.3210">
    <property type="entry name" value="Zona pellucida, ZP-N domain"/>
    <property type="match status" value="1"/>
</dbReference>
<keyword evidence="8" id="KW-0472">Membrane</keyword>
<keyword evidence="9 17" id="KW-1015">Disulfide bond</keyword>
<dbReference type="InterPro" id="IPR001507">
    <property type="entry name" value="ZP_dom"/>
</dbReference>
<dbReference type="Bgee" id="ENSDARG00000089966">
    <property type="expression patterns" value="Expressed in granulocyte and 25 other cell types or tissues"/>
</dbReference>
<feature type="chain" id="PRO_5044730485" description="Zona pellucida sperm-binding protein 4" evidence="18">
    <location>
        <begin position="24"/>
        <end position="432"/>
    </location>
</feature>
<dbReference type="InterPro" id="IPR044913">
    <property type="entry name" value="P_trefoil_dom_sf"/>
</dbReference>